<dbReference type="EC" id="1.14.19.21" evidence="14"/>
<evidence type="ECO:0000256" key="3">
    <source>
        <dbReference type="ARBA" id="ARBA00004972"/>
    </source>
</evidence>
<evidence type="ECO:0000259" key="18">
    <source>
        <dbReference type="PROSITE" id="PS51296"/>
    </source>
</evidence>
<comment type="pathway">
    <text evidence="3">Hormone biosynthesis.</text>
</comment>
<dbReference type="InterPro" id="IPR050584">
    <property type="entry name" value="Cholesterol_7-desaturase"/>
</dbReference>
<evidence type="ECO:0000256" key="15">
    <source>
        <dbReference type="ARBA" id="ARBA00047853"/>
    </source>
</evidence>
<dbReference type="GO" id="GO:0051537">
    <property type="term" value="F:2 iron, 2 sulfur cluster binding"/>
    <property type="evidence" value="ECO:0007669"/>
    <property type="project" value="UniProtKB-KW"/>
</dbReference>
<keyword evidence="5" id="KW-0001">2Fe-2S</keyword>
<comment type="similarity">
    <text evidence="13">Belongs to the cholesterol 7-desaturase family.</text>
</comment>
<dbReference type="AlphaFoldDB" id="A0AAN8S0U3"/>
<dbReference type="PROSITE" id="PS51296">
    <property type="entry name" value="RIESKE"/>
    <property type="match status" value="1"/>
</dbReference>
<dbReference type="GO" id="GO:0005737">
    <property type="term" value="C:cytoplasm"/>
    <property type="evidence" value="ECO:0007669"/>
    <property type="project" value="TreeGrafter"/>
</dbReference>
<dbReference type="InterPro" id="IPR017941">
    <property type="entry name" value="Rieske_2Fe-2S"/>
</dbReference>
<evidence type="ECO:0000256" key="12">
    <source>
        <dbReference type="ARBA" id="ARBA00025712"/>
    </source>
</evidence>
<keyword evidence="11 17" id="KW-0472">Membrane</keyword>
<name>A0AAN8S0U3_POLSC</name>
<dbReference type="GO" id="GO:0008203">
    <property type="term" value="P:cholesterol metabolic process"/>
    <property type="evidence" value="ECO:0007669"/>
    <property type="project" value="InterPro"/>
</dbReference>
<protein>
    <recommendedName>
        <fullName evidence="14">cholesterol 7-desaturase</fullName>
        <ecNumber evidence="14">1.14.19.21</ecNumber>
    </recommendedName>
</protein>
<organism evidence="19 20">
    <name type="scientific">Polyplax serrata</name>
    <name type="common">Common mouse louse</name>
    <dbReference type="NCBI Taxonomy" id="468196"/>
    <lineage>
        <taxon>Eukaryota</taxon>
        <taxon>Metazoa</taxon>
        <taxon>Ecdysozoa</taxon>
        <taxon>Arthropoda</taxon>
        <taxon>Hexapoda</taxon>
        <taxon>Insecta</taxon>
        <taxon>Pterygota</taxon>
        <taxon>Neoptera</taxon>
        <taxon>Paraneoptera</taxon>
        <taxon>Psocodea</taxon>
        <taxon>Troctomorpha</taxon>
        <taxon>Phthiraptera</taxon>
        <taxon>Anoplura</taxon>
        <taxon>Polyplacidae</taxon>
        <taxon>Polyplax</taxon>
    </lineage>
</organism>
<comment type="pathway">
    <text evidence="12">Steroid hormone biosynthesis; dafachronic acid biosynthesis.</text>
</comment>
<evidence type="ECO:0000256" key="6">
    <source>
        <dbReference type="ARBA" id="ARBA00022723"/>
    </source>
</evidence>
<evidence type="ECO:0000256" key="4">
    <source>
        <dbReference type="ARBA" id="ARBA00022692"/>
    </source>
</evidence>
<evidence type="ECO:0000313" key="20">
    <source>
        <dbReference type="Proteomes" id="UP001372834"/>
    </source>
</evidence>
<dbReference type="SUPFAM" id="SSF50022">
    <property type="entry name" value="ISP domain"/>
    <property type="match status" value="1"/>
</dbReference>
<evidence type="ECO:0000256" key="17">
    <source>
        <dbReference type="SAM" id="Phobius"/>
    </source>
</evidence>
<evidence type="ECO:0000256" key="1">
    <source>
        <dbReference type="ARBA" id="ARBA00001962"/>
    </source>
</evidence>
<evidence type="ECO:0000256" key="14">
    <source>
        <dbReference type="ARBA" id="ARBA00026095"/>
    </source>
</evidence>
<dbReference type="Pfam" id="PF00355">
    <property type="entry name" value="Rieske"/>
    <property type="match status" value="1"/>
</dbReference>
<dbReference type="InterPro" id="IPR045605">
    <property type="entry name" value="KshA-like_C"/>
</dbReference>
<accession>A0AAN8S0U3</accession>
<comment type="subcellular location">
    <subcellularLocation>
        <location evidence="2">Membrane</location>
    </subcellularLocation>
</comment>
<keyword evidence="7 17" id="KW-1133">Transmembrane helix</keyword>
<evidence type="ECO:0000256" key="16">
    <source>
        <dbReference type="ARBA" id="ARBA00049548"/>
    </source>
</evidence>
<dbReference type="Proteomes" id="UP001372834">
    <property type="component" value="Unassembled WGS sequence"/>
</dbReference>
<comment type="caution">
    <text evidence="19">The sequence shown here is derived from an EMBL/GenBank/DDBJ whole genome shotgun (WGS) entry which is preliminary data.</text>
</comment>
<gene>
    <name evidence="19" type="ORF">RUM43_006865</name>
</gene>
<dbReference type="PANTHER" id="PTHR21266:SF32">
    <property type="entry name" value="CHOLESTEROL 7-DESATURASE NVD"/>
    <property type="match status" value="1"/>
</dbReference>
<keyword evidence="10" id="KW-0411">Iron-sulfur</keyword>
<sequence length="458" mass="53217">MATMNETGFQMLWPRYGSMEFVDGKRVKEISILLCSSYSYLLHDMIWNSYCQLAVLVGLLTFLVYYFLLLPMNLKRDLCDVGFDYLTDGHYKSPSNRKCNKKELVRQVQRLRKIGNLPPSYPNGWFPLMESDDLKKNQVRDVTALGEHFALFRNDRGKVQILDAYCPHLGANMAIGGAVHGNCLECPFHGWRFDGDTGQCSTIPYAEKVPTFIQVKKWPSVEVNSFIFVWYHAENEEPSWYPQDLEPIKSKNWICHGRSEFLIACHIQDVSENGGDIAHLNAIHAPNLLGGHDLRFFERFYLKFMRHMWTGDWQPNATESHMGLMTLNLDTRIFNKFSVGKMNVKVDQVGPAYAELNVNGSWGPMILLQAVTPVEPQLQKVVNRIYAPPMQLITAKLMLYGELIMFERDIMVWNHKKYLSKPQLVKEDKALARHRRWYSQFYSKNSPKFTFRKETTEW</sequence>
<evidence type="ECO:0000256" key="9">
    <source>
        <dbReference type="ARBA" id="ARBA00023004"/>
    </source>
</evidence>
<dbReference type="GO" id="GO:0046872">
    <property type="term" value="F:metal ion binding"/>
    <property type="evidence" value="ECO:0007669"/>
    <property type="project" value="UniProtKB-KW"/>
</dbReference>
<feature type="domain" description="Rieske" evidence="18">
    <location>
        <begin position="125"/>
        <end position="229"/>
    </location>
</feature>
<comment type="cofactor">
    <cofactor evidence="1">
        <name>Fe cation</name>
        <dbReference type="ChEBI" id="CHEBI:24875"/>
    </cofactor>
</comment>
<dbReference type="Pfam" id="PF19298">
    <property type="entry name" value="KshA_C"/>
    <property type="match status" value="1"/>
</dbReference>
<keyword evidence="8" id="KW-0560">Oxidoreductase</keyword>
<dbReference type="EMBL" id="JAWJWE010000003">
    <property type="protein sequence ID" value="KAK6638598.1"/>
    <property type="molecule type" value="Genomic_DNA"/>
</dbReference>
<keyword evidence="6" id="KW-0479">Metal-binding</keyword>
<dbReference type="GO" id="GO:0170056">
    <property type="term" value="F:cholesterol 7-desaturase [NAD(P)H] activity"/>
    <property type="evidence" value="ECO:0007669"/>
    <property type="project" value="UniProtKB-EC"/>
</dbReference>
<keyword evidence="4 17" id="KW-0812">Transmembrane</keyword>
<evidence type="ECO:0000256" key="8">
    <source>
        <dbReference type="ARBA" id="ARBA00023002"/>
    </source>
</evidence>
<dbReference type="InterPro" id="IPR036922">
    <property type="entry name" value="Rieske_2Fe-2S_sf"/>
</dbReference>
<evidence type="ECO:0000256" key="5">
    <source>
        <dbReference type="ARBA" id="ARBA00022714"/>
    </source>
</evidence>
<evidence type="ECO:0000256" key="10">
    <source>
        <dbReference type="ARBA" id="ARBA00023014"/>
    </source>
</evidence>
<evidence type="ECO:0000256" key="11">
    <source>
        <dbReference type="ARBA" id="ARBA00023136"/>
    </source>
</evidence>
<feature type="transmembrane region" description="Helical" evidence="17">
    <location>
        <begin position="47"/>
        <end position="68"/>
    </location>
</feature>
<evidence type="ECO:0000256" key="13">
    <source>
        <dbReference type="ARBA" id="ARBA00025729"/>
    </source>
</evidence>
<evidence type="ECO:0000313" key="19">
    <source>
        <dbReference type="EMBL" id="KAK6638598.1"/>
    </source>
</evidence>
<evidence type="ECO:0000256" key="2">
    <source>
        <dbReference type="ARBA" id="ARBA00004370"/>
    </source>
</evidence>
<comment type="catalytic activity">
    <reaction evidence="16">
        <text>cholesterol + NADPH + O2 + H(+) = 7-dehydrocholesterol + NADP(+) + 2 H2O</text>
        <dbReference type="Rhea" id="RHEA:45024"/>
        <dbReference type="ChEBI" id="CHEBI:15377"/>
        <dbReference type="ChEBI" id="CHEBI:15378"/>
        <dbReference type="ChEBI" id="CHEBI:15379"/>
        <dbReference type="ChEBI" id="CHEBI:16113"/>
        <dbReference type="ChEBI" id="CHEBI:17759"/>
        <dbReference type="ChEBI" id="CHEBI:57783"/>
        <dbReference type="ChEBI" id="CHEBI:58349"/>
        <dbReference type="EC" id="1.14.19.21"/>
    </reaction>
    <physiologicalReaction direction="left-to-right" evidence="16">
        <dbReference type="Rhea" id="RHEA:45025"/>
    </physiologicalReaction>
</comment>
<dbReference type="SUPFAM" id="SSF55961">
    <property type="entry name" value="Bet v1-like"/>
    <property type="match status" value="1"/>
</dbReference>
<keyword evidence="9" id="KW-0408">Iron</keyword>
<evidence type="ECO:0000256" key="7">
    <source>
        <dbReference type="ARBA" id="ARBA00022989"/>
    </source>
</evidence>
<dbReference type="PANTHER" id="PTHR21266">
    <property type="entry name" value="IRON-SULFUR DOMAIN CONTAINING PROTEIN"/>
    <property type="match status" value="1"/>
</dbReference>
<reference evidence="19 20" key="1">
    <citation type="submission" date="2023-10" db="EMBL/GenBank/DDBJ databases">
        <title>Genomes of two closely related lineages of the louse Polyplax serrata with different host specificities.</title>
        <authorList>
            <person name="Martinu J."/>
            <person name="Tarabai H."/>
            <person name="Stefka J."/>
            <person name="Hypsa V."/>
        </authorList>
    </citation>
    <scope>NUCLEOTIDE SEQUENCE [LARGE SCALE GENOMIC DNA]</scope>
    <source>
        <strain evidence="19">HR10_N</strain>
    </source>
</reference>
<proteinExistence type="inferred from homology"/>
<dbReference type="Gene3D" id="3.90.380.10">
    <property type="entry name" value="Naphthalene 1,2-dioxygenase Alpha Subunit, Chain A, domain 1"/>
    <property type="match status" value="1"/>
</dbReference>
<dbReference type="Gene3D" id="2.102.10.10">
    <property type="entry name" value="Rieske [2Fe-2S] iron-sulphur domain"/>
    <property type="match status" value="1"/>
</dbReference>
<dbReference type="GO" id="GO:0016020">
    <property type="term" value="C:membrane"/>
    <property type="evidence" value="ECO:0007669"/>
    <property type="project" value="UniProtKB-SubCell"/>
</dbReference>
<comment type="catalytic activity">
    <reaction evidence="15">
        <text>cholesterol + NADH + O2 + H(+) = 7-dehydrocholesterol + NAD(+) + 2 H2O</text>
        <dbReference type="Rhea" id="RHEA:51644"/>
        <dbReference type="ChEBI" id="CHEBI:15377"/>
        <dbReference type="ChEBI" id="CHEBI:15378"/>
        <dbReference type="ChEBI" id="CHEBI:15379"/>
        <dbReference type="ChEBI" id="CHEBI:16113"/>
        <dbReference type="ChEBI" id="CHEBI:17759"/>
        <dbReference type="ChEBI" id="CHEBI:57540"/>
        <dbReference type="ChEBI" id="CHEBI:57945"/>
        <dbReference type="EC" id="1.14.19.21"/>
    </reaction>
    <physiologicalReaction direction="left-to-right" evidence="15">
        <dbReference type="Rhea" id="RHEA:51645"/>
    </physiologicalReaction>
</comment>